<protein>
    <submittedName>
        <fullName evidence="10">Rod shape-determining protein MreD</fullName>
    </submittedName>
</protein>
<feature type="transmembrane region" description="Helical" evidence="8">
    <location>
        <begin position="104"/>
        <end position="125"/>
    </location>
</feature>
<evidence type="ECO:0000313" key="10">
    <source>
        <dbReference type="EMBL" id="QDJ28765.1"/>
    </source>
</evidence>
<feature type="transmembrane region" description="Helical" evidence="8">
    <location>
        <begin position="70"/>
        <end position="92"/>
    </location>
</feature>
<reference evidence="9 12" key="3">
    <citation type="journal article" date="2022" name="Microbiol. Res.">
        <title>Comparative genome analysis, predicted lifestyle and antimicrobial strategies of Lactococcus carnosus and Lactococcus paracarnosus isolated from meat.</title>
        <authorList>
            <person name="Werum V."/>
            <person name="Ehrmann M."/>
            <person name="Vogel R."/>
            <person name="Hilgarth M."/>
        </authorList>
    </citation>
    <scope>NUCLEOTIDE SEQUENCE [LARGE SCALE GENOMIC DNA]</scope>
    <source>
        <strain evidence="9 12">TMW21897</strain>
    </source>
</reference>
<feature type="transmembrane region" description="Helical" evidence="8">
    <location>
        <begin position="137"/>
        <end position="158"/>
    </location>
</feature>
<evidence type="ECO:0000256" key="8">
    <source>
        <dbReference type="SAM" id="Phobius"/>
    </source>
</evidence>
<dbReference type="KEGG" id="lpaa:BHS01_09600"/>
<sequence>MSRFSFQFLTPLILVALMLVDGHITQALSNTNITVTSSLFLIFLTYSILQHSYQYMVLIAFVIGMLYDSYYIGVYGIASLLFPLIVLFVYNIRQTVFQNRLTRIFTIIIIVTAFEFFSAAIMLLFQLATFNFGNYIIYEMAPSLVLNVCLAIILQFPLEKFYGVTKWERTLQPYKKM</sequence>
<comment type="similarity">
    <text evidence="2">Belongs to the MreD family.</text>
</comment>
<organism evidence="10 11">
    <name type="scientific">Pseudolactococcus paracarnosus</name>
    <dbReference type="NCBI Taxonomy" id="2749962"/>
    <lineage>
        <taxon>Bacteria</taxon>
        <taxon>Bacillati</taxon>
        <taxon>Bacillota</taxon>
        <taxon>Bacilli</taxon>
        <taxon>Lactobacillales</taxon>
        <taxon>Streptococcaceae</taxon>
        <taxon>Pseudolactococcus</taxon>
    </lineage>
</organism>
<keyword evidence="12" id="KW-1185">Reference proteome</keyword>
<dbReference type="EMBL" id="JAAEDA010000002">
    <property type="protein sequence ID" value="MCJ1976748.1"/>
    <property type="molecule type" value="Genomic_DNA"/>
</dbReference>
<evidence type="ECO:0000256" key="5">
    <source>
        <dbReference type="ARBA" id="ARBA00022960"/>
    </source>
</evidence>
<keyword evidence="5" id="KW-0133">Cell shape</keyword>
<keyword evidence="4 8" id="KW-0812">Transmembrane</keyword>
<dbReference type="InterPro" id="IPR007227">
    <property type="entry name" value="Cell_shape_determining_MreD"/>
</dbReference>
<reference evidence="9" key="2">
    <citation type="submission" date="2020-01" db="EMBL/GenBank/DDBJ databases">
        <authorList>
            <person name="Hilgarth M."/>
            <person name="Vogel R.F."/>
        </authorList>
    </citation>
    <scope>NUCLEOTIDE SEQUENCE</scope>
    <source>
        <strain evidence="9">TMW21897</strain>
    </source>
</reference>
<accession>A0A7L4WHC6</accession>
<evidence type="ECO:0000313" key="12">
    <source>
        <dbReference type="Proteomes" id="UP001522462"/>
    </source>
</evidence>
<evidence type="ECO:0000256" key="1">
    <source>
        <dbReference type="ARBA" id="ARBA00004651"/>
    </source>
</evidence>
<dbReference type="GO" id="GO:0008360">
    <property type="term" value="P:regulation of cell shape"/>
    <property type="evidence" value="ECO:0007669"/>
    <property type="project" value="UniProtKB-KW"/>
</dbReference>
<evidence type="ECO:0000313" key="11">
    <source>
        <dbReference type="Proteomes" id="UP000516280"/>
    </source>
</evidence>
<keyword evidence="3" id="KW-1003">Cell membrane</keyword>
<name>A0A7L4WHC6_9LACT</name>
<evidence type="ECO:0000313" key="9">
    <source>
        <dbReference type="EMBL" id="MCJ1976748.1"/>
    </source>
</evidence>
<gene>
    <name evidence="9" type="primary">mreD</name>
    <name evidence="10" type="ORF">BHS01_09600</name>
    <name evidence="9" type="ORF">GYN19_02090</name>
</gene>
<proteinExistence type="inferred from homology"/>
<reference evidence="10 11" key="1">
    <citation type="submission" date="2016-09" db="EMBL/GenBank/DDBJ databases">
        <title>Lactic acid bacteria from MAP meat Genome sequencing and assembly.</title>
        <authorList>
            <person name="Behr J."/>
            <person name="Hilgarth M."/>
            <person name="Vogel R.F."/>
        </authorList>
    </citation>
    <scope>NUCLEOTIDE SEQUENCE [LARGE SCALE GENOMIC DNA]</scope>
    <source>
        <strain evidence="10 11">TMW21615</strain>
    </source>
</reference>
<dbReference type="Proteomes" id="UP000516280">
    <property type="component" value="Chromosome"/>
</dbReference>
<comment type="subcellular location">
    <subcellularLocation>
        <location evidence="1">Cell membrane</location>
        <topology evidence="1">Multi-pass membrane protein</topology>
    </subcellularLocation>
</comment>
<dbReference type="GO" id="GO:0005886">
    <property type="term" value="C:plasma membrane"/>
    <property type="evidence" value="ECO:0007669"/>
    <property type="project" value="UniProtKB-SubCell"/>
</dbReference>
<dbReference type="Proteomes" id="UP001522462">
    <property type="component" value="Unassembled WGS sequence"/>
</dbReference>
<evidence type="ECO:0000256" key="3">
    <source>
        <dbReference type="ARBA" id="ARBA00022475"/>
    </source>
</evidence>
<dbReference type="RefSeq" id="WP_109835348.1">
    <property type="nucleotide sequence ID" value="NZ_CP017195.1"/>
</dbReference>
<evidence type="ECO:0000256" key="6">
    <source>
        <dbReference type="ARBA" id="ARBA00022989"/>
    </source>
</evidence>
<dbReference type="NCBIfam" id="TIGR03426">
    <property type="entry name" value="shape_MreD"/>
    <property type="match status" value="1"/>
</dbReference>
<keyword evidence="7 8" id="KW-0472">Membrane</keyword>
<evidence type="ECO:0000256" key="7">
    <source>
        <dbReference type="ARBA" id="ARBA00023136"/>
    </source>
</evidence>
<evidence type="ECO:0000256" key="4">
    <source>
        <dbReference type="ARBA" id="ARBA00022692"/>
    </source>
</evidence>
<evidence type="ECO:0000256" key="2">
    <source>
        <dbReference type="ARBA" id="ARBA00007776"/>
    </source>
</evidence>
<keyword evidence="6 8" id="KW-1133">Transmembrane helix</keyword>
<dbReference type="AlphaFoldDB" id="A0A7L4WHC6"/>
<dbReference type="EMBL" id="CP017195">
    <property type="protein sequence ID" value="QDJ28765.1"/>
    <property type="molecule type" value="Genomic_DNA"/>
</dbReference>
<dbReference type="Pfam" id="PF04093">
    <property type="entry name" value="MreD"/>
    <property type="match status" value="1"/>
</dbReference>
<feature type="transmembrane region" description="Helical" evidence="8">
    <location>
        <begin position="39"/>
        <end position="63"/>
    </location>
</feature>